<name>A0AAJ0M073_9PEZI</name>
<dbReference type="Proteomes" id="UP001273166">
    <property type="component" value="Unassembled WGS sequence"/>
</dbReference>
<accession>A0AAJ0M073</accession>
<proteinExistence type="predicted"/>
<keyword evidence="3" id="KW-1185">Reference proteome</keyword>
<evidence type="ECO:0000313" key="2">
    <source>
        <dbReference type="EMBL" id="KAK3304172.1"/>
    </source>
</evidence>
<feature type="region of interest" description="Disordered" evidence="1">
    <location>
        <begin position="292"/>
        <end position="314"/>
    </location>
</feature>
<dbReference type="GeneID" id="87889829"/>
<evidence type="ECO:0000256" key="1">
    <source>
        <dbReference type="SAM" id="MobiDB-lite"/>
    </source>
</evidence>
<dbReference type="AlphaFoldDB" id="A0AAJ0M073"/>
<gene>
    <name evidence="2" type="ORF">B0T15DRAFT_575675</name>
</gene>
<reference evidence="2" key="1">
    <citation type="journal article" date="2023" name="Mol. Phylogenet. Evol.">
        <title>Genome-scale phylogeny and comparative genomics of the fungal order Sordariales.</title>
        <authorList>
            <person name="Hensen N."/>
            <person name="Bonometti L."/>
            <person name="Westerberg I."/>
            <person name="Brannstrom I.O."/>
            <person name="Guillou S."/>
            <person name="Cros-Aarteil S."/>
            <person name="Calhoun S."/>
            <person name="Haridas S."/>
            <person name="Kuo A."/>
            <person name="Mondo S."/>
            <person name="Pangilinan J."/>
            <person name="Riley R."/>
            <person name="LaButti K."/>
            <person name="Andreopoulos B."/>
            <person name="Lipzen A."/>
            <person name="Chen C."/>
            <person name="Yan M."/>
            <person name="Daum C."/>
            <person name="Ng V."/>
            <person name="Clum A."/>
            <person name="Steindorff A."/>
            <person name="Ohm R.A."/>
            <person name="Martin F."/>
            <person name="Silar P."/>
            <person name="Natvig D.O."/>
            <person name="Lalanne C."/>
            <person name="Gautier V."/>
            <person name="Ament-Velasquez S.L."/>
            <person name="Kruys A."/>
            <person name="Hutchinson M.I."/>
            <person name="Powell A.J."/>
            <person name="Barry K."/>
            <person name="Miller A.N."/>
            <person name="Grigoriev I.V."/>
            <person name="Debuchy R."/>
            <person name="Gladieux P."/>
            <person name="Hiltunen Thoren M."/>
            <person name="Johannesson H."/>
        </authorList>
    </citation>
    <scope>NUCLEOTIDE SEQUENCE</scope>
    <source>
        <strain evidence="2">CBS 333.67</strain>
    </source>
</reference>
<organism evidence="2 3">
    <name type="scientific">Chaetomium strumarium</name>
    <dbReference type="NCBI Taxonomy" id="1170767"/>
    <lineage>
        <taxon>Eukaryota</taxon>
        <taxon>Fungi</taxon>
        <taxon>Dikarya</taxon>
        <taxon>Ascomycota</taxon>
        <taxon>Pezizomycotina</taxon>
        <taxon>Sordariomycetes</taxon>
        <taxon>Sordariomycetidae</taxon>
        <taxon>Sordariales</taxon>
        <taxon>Chaetomiaceae</taxon>
        <taxon>Chaetomium</taxon>
    </lineage>
</organism>
<sequence>MSQSRADTLRAHLGSANAIPRPILTSLNGNNSWLISFPGPASKRARPGSKLFSHIVSDPWLSGHAELITSWMMTIRTEEAAIGSSATTEQPPLLDAIFLNFHHGIPVFATPEAAAIVQRWGYFSHVTETLDLDPAAPANTWPSLHPGGGLPHRLNVFRLQGHHELNFATAIVYSSSPPEEGKMKKHEALLCSPHGIKTDQAALTTFLENLDEPESNDSNEETSRISVLVILHALKDNFSFGMRFMLGVAGGLALERLARPRYWVKSHEAPLAYTRIVPFLARVNDVPRTLQSGLDGEKVNGGGGGGGGEIEDREGRKVVDVPNGACFVLGLSYGGL</sequence>
<comment type="caution">
    <text evidence="2">The sequence shown here is derived from an EMBL/GenBank/DDBJ whole genome shotgun (WGS) entry which is preliminary data.</text>
</comment>
<feature type="compositionally biased region" description="Gly residues" evidence="1">
    <location>
        <begin position="299"/>
        <end position="308"/>
    </location>
</feature>
<protein>
    <submittedName>
        <fullName evidence="2">Uncharacterized protein</fullName>
    </submittedName>
</protein>
<evidence type="ECO:0000313" key="3">
    <source>
        <dbReference type="Proteomes" id="UP001273166"/>
    </source>
</evidence>
<reference evidence="2" key="2">
    <citation type="submission" date="2023-06" db="EMBL/GenBank/DDBJ databases">
        <authorList>
            <consortium name="Lawrence Berkeley National Laboratory"/>
            <person name="Mondo S.J."/>
            <person name="Hensen N."/>
            <person name="Bonometti L."/>
            <person name="Westerberg I."/>
            <person name="Brannstrom I.O."/>
            <person name="Guillou S."/>
            <person name="Cros-Aarteil S."/>
            <person name="Calhoun S."/>
            <person name="Haridas S."/>
            <person name="Kuo A."/>
            <person name="Pangilinan J."/>
            <person name="Riley R."/>
            <person name="Labutti K."/>
            <person name="Andreopoulos B."/>
            <person name="Lipzen A."/>
            <person name="Chen C."/>
            <person name="Yanf M."/>
            <person name="Daum C."/>
            <person name="Ng V."/>
            <person name="Clum A."/>
            <person name="Steindorff A."/>
            <person name="Ohm R."/>
            <person name="Martin F."/>
            <person name="Silar P."/>
            <person name="Natvig D."/>
            <person name="Lalanne C."/>
            <person name="Gautier V."/>
            <person name="Ament-Velasquez S.L."/>
            <person name="Kruys A."/>
            <person name="Hutchinson M.I."/>
            <person name="Powell A.J."/>
            <person name="Barry K."/>
            <person name="Miller A.N."/>
            <person name="Grigoriev I.V."/>
            <person name="Debuchy R."/>
            <person name="Gladieux P."/>
            <person name="Thoren M.H."/>
            <person name="Johannesson H."/>
        </authorList>
    </citation>
    <scope>NUCLEOTIDE SEQUENCE</scope>
    <source>
        <strain evidence="2">CBS 333.67</strain>
    </source>
</reference>
<dbReference type="EMBL" id="JAUDZG010000005">
    <property type="protein sequence ID" value="KAK3304172.1"/>
    <property type="molecule type" value="Genomic_DNA"/>
</dbReference>
<dbReference type="PANTHER" id="PTHR36142:SF2">
    <property type="entry name" value="METALLO-HYDROLASE_OXIDOREDUCTASE SUPERFAMILY PROTEIN"/>
    <property type="match status" value="1"/>
</dbReference>
<dbReference type="RefSeq" id="XP_062719952.1">
    <property type="nucleotide sequence ID" value="XM_062871000.1"/>
</dbReference>
<dbReference type="PANTHER" id="PTHR36142">
    <property type="entry name" value="METALLO-HYDROLASE/OXIDOREDUCTASE SUPERFAMILY PROTEIN"/>
    <property type="match status" value="1"/>
</dbReference>